<dbReference type="EMBL" id="JACHMO010000001">
    <property type="protein sequence ID" value="MBB5801536.1"/>
    <property type="molecule type" value="Genomic_DNA"/>
</dbReference>
<dbReference type="InterPro" id="IPR036271">
    <property type="entry name" value="Tet_transcr_reg_TetR-rel_C_sf"/>
</dbReference>
<dbReference type="RefSeq" id="WP_184917490.1">
    <property type="nucleotide sequence ID" value="NZ_JACHMO010000001.1"/>
</dbReference>
<dbReference type="Proteomes" id="UP000552097">
    <property type="component" value="Unassembled WGS sequence"/>
</dbReference>
<protein>
    <submittedName>
        <fullName evidence="1">Transposase</fullName>
    </submittedName>
</protein>
<gene>
    <name evidence="1" type="ORF">F4560_001304</name>
</gene>
<evidence type="ECO:0000313" key="2">
    <source>
        <dbReference type="Proteomes" id="UP000552097"/>
    </source>
</evidence>
<proteinExistence type="predicted"/>
<organism evidence="1 2">
    <name type="scientific">Saccharothrix ecbatanensis</name>
    <dbReference type="NCBI Taxonomy" id="1105145"/>
    <lineage>
        <taxon>Bacteria</taxon>
        <taxon>Bacillati</taxon>
        <taxon>Actinomycetota</taxon>
        <taxon>Actinomycetes</taxon>
        <taxon>Pseudonocardiales</taxon>
        <taxon>Pseudonocardiaceae</taxon>
        <taxon>Saccharothrix</taxon>
    </lineage>
</organism>
<name>A0A7W9LZ73_9PSEU</name>
<dbReference type="Gene3D" id="1.10.357.10">
    <property type="entry name" value="Tetracycline Repressor, domain 2"/>
    <property type="match status" value="1"/>
</dbReference>
<evidence type="ECO:0000313" key="1">
    <source>
        <dbReference type="EMBL" id="MBB5801536.1"/>
    </source>
</evidence>
<dbReference type="AlphaFoldDB" id="A0A7W9LZ73"/>
<keyword evidence="2" id="KW-1185">Reference proteome</keyword>
<accession>A0A7W9LZ73</accession>
<dbReference type="SUPFAM" id="SSF48498">
    <property type="entry name" value="Tetracyclin repressor-like, C-terminal domain"/>
    <property type="match status" value="1"/>
</dbReference>
<comment type="caution">
    <text evidence="1">The sequence shown here is derived from an EMBL/GenBank/DDBJ whole genome shotgun (WGS) entry which is preliminary data.</text>
</comment>
<reference evidence="1 2" key="1">
    <citation type="submission" date="2020-08" db="EMBL/GenBank/DDBJ databases">
        <title>Sequencing the genomes of 1000 actinobacteria strains.</title>
        <authorList>
            <person name="Klenk H.-P."/>
        </authorList>
    </citation>
    <scope>NUCLEOTIDE SEQUENCE [LARGE SCALE GENOMIC DNA]</scope>
    <source>
        <strain evidence="1 2">DSM 45486</strain>
    </source>
</reference>
<sequence length="101" mass="11092">MAVFEVFDELLSKSHYRGCPFVNAAAEYPHHEGIRDVIAHHRAWLPDLFARLLEPLDPPANLITALVQLTDGAITTAHLDRAESAALTARATAELLLAHQS</sequence>